<keyword evidence="3" id="KW-1185">Reference proteome</keyword>
<feature type="chain" id="PRO_5042166897" evidence="1">
    <location>
        <begin position="20"/>
        <end position="404"/>
    </location>
</feature>
<accession>A0AAD7ZGI5</accession>
<dbReference type="PANTHER" id="PTHR11362">
    <property type="entry name" value="PHOSPHATIDYLETHANOLAMINE-BINDING PROTEIN"/>
    <property type="match status" value="1"/>
</dbReference>
<dbReference type="InterPro" id="IPR008914">
    <property type="entry name" value="PEBP"/>
</dbReference>
<dbReference type="Gene3D" id="3.90.280.10">
    <property type="entry name" value="PEBP-like"/>
    <property type="match status" value="2"/>
</dbReference>
<evidence type="ECO:0000313" key="3">
    <source>
        <dbReference type="Proteomes" id="UP001233999"/>
    </source>
</evidence>
<organism evidence="2 3">
    <name type="scientific">Diploptera punctata</name>
    <name type="common">Pacific beetle cockroach</name>
    <dbReference type="NCBI Taxonomy" id="6984"/>
    <lineage>
        <taxon>Eukaryota</taxon>
        <taxon>Metazoa</taxon>
        <taxon>Ecdysozoa</taxon>
        <taxon>Arthropoda</taxon>
        <taxon>Hexapoda</taxon>
        <taxon>Insecta</taxon>
        <taxon>Pterygota</taxon>
        <taxon>Neoptera</taxon>
        <taxon>Polyneoptera</taxon>
        <taxon>Dictyoptera</taxon>
        <taxon>Blattodea</taxon>
        <taxon>Blaberoidea</taxon>
        <taxon>Blaberidae</taxon>
        <taxon>Diplopterinae</taxon>
        <taxon>Diploptera</taxon>
    </lineage>
</organism>
<reference evidence="2" key="2">
    <citation type="submission" date="2023-05" db="EMBL/GenBank/DDBJ databases">
        <authorList>
            <person name="Fouks B."/>
        </authorList>
    </citation>
    <scope>NUCLEOTIDE SEQUENCE</scope>
    <source>
        <strain evidence="2">Stay&amp;Tobe</strain>
        <tissue evidence="2">Testes</tissue>
    </source>
</reference>
<proteinExistence type="predicted"/>
<name>A0AAD7ZGI5_DIPPU</name>
<evidence type="ECO:0000256" key="1">
    <source>
        <dbReference type="SAM" id="SignalP"/>
    </source>
</evidence>
<dbReference type="PANTHER" id="PTHR11362:SF82">
    <property type="entry name" value="PHOSPHATIDYLETHANOLAMINE-BINDING PROTEIN 4"/>
    <property type="match status" value="1"/>
</dbReference>
<dbReference type="InterPro" id="IPR035810">
    <property type="entry name" value="PEBP_euk"/>
</dbReference>
<dbReference type="Pfam" id="PF01161">
    <property type="entry name" value="PBP"/>
    <property type="match status" value="2"/>
</dbReference>
<reference evidence="2" key="1">
    <citation type="journal article" date="2023" name="IScience">
        <title>Live-bearing cockroach genome reveals convergent evolutionary mechanisms linked to viviparity in insects and beyond.</title>
        <authorList>
            <person name="Fouks B."/>
            <person name="Harrison M.C."/>
            <person name="Mikhailova A.A."/>
            <person name="Marchal E."/>
            <person name="English S."/>
            <person name="Carruthers M."/>
            <person name="Jennings E.C."/>
            <person name="Chiamaka E.L."/>
            <person name="Frigard R.A."/>
            <person name="Pippel M."/>
            <person name="Attardo G.M."/>
            <person name="Benoit J.B."/>
            <person name="Bornberg-Bauer E."/>
            <person name="Tobe S.S."/>
        </authorList>
    </citation>
    <scope>NUCLEOTIDE SEQUENCE</scope>
    <source>
        <strain evidence="2">Stay&amp;Tobe</strain>
    </source>
</reference>
<protein>
    <submittedName>
        <fullName evidence="2">Uncharacterized protein</fullName>
    </submittedName>
</protein>
<feature type="non-terminal residue" evidence="2">
    <location>
        <position position="404"/>
    </location>
</feature>
<feature type="signal peptide" evidence="1">
    <location>
        <begin position="1"/>
        <end position="19"/>
    </location>
</feature>
<evidence type="ECO:0000313" key="2">
    <source>
        <dbReference type="EMBL" id="KAJ9580128.1"/>
    </source>
</evidence>
<dbReference type="SUPFAM" id="SSF49777">
    <property type="entry name" value="PEBP-like"/>
    <property type="match status" value="2"/>
</dbReference>
<dbReference type="AlphaFoldDB" id="A0AAD7ZGI5"/>
<dbReference type="Proteomes" id="UP001233999">
    <property type="component" value="Unassembled WGS sequence"/>
</dbReference>
<dbReference type="EMBL" id="JASPKZ010008359">
    <property type="protein sequence ID" value="KAJ9580128.1"/>
    <property type="molecule type" value="Genomic_DNA"/>
</dbReference>
<dbReference type="CDD" id="cd00866">
    <property type="entry name" value="PEBP_euk"/>
    <property type="match status" value="2"/>
</dbReference>
<dbReference type="InterPro" id="IPR036610">
    <property type="entry name" value="PEBP-like_sf"/>
</dbReference>
<comment type="caution">
    <text evidence="2">The sequence shown here is derived from an EMBL/GenBank/DDBJ whole genome shotgun (WGS) entry which is preliminary data.</text>
</comment>
<gene>
    <name evidence="2" type="ORF">L9F63_004201</name>
</gene>
<sequence length="404" mass="45531">MFVLLACVISCCVSADTAADSMEKHKVVPDVISVAPGDILEVSYGKNKVNLGNELTPTQVKNPPSVHWNADGGSYYLLCMTDPDAPSRSNPKFREWHHWLVGNIPGDKINEGDILSEYVGAGPPKGTGLHRYVLLVYKQPDKINFTESHLTNRDEFSIQKLTEKYKLGQPVAGNFFQAEFDDYVPKLYEQLKGIKYKFLTAGTVILSGYTVNMDDSNVKAKMEANEIIPDVIDVAPTEVLQVKYGSLKVNMGNELTPTQVKDIPEVTWKVEDGAYYLLCMTDPDAPSRDNPIRREFRHWLVGNIPGNKLNEGETLTEYVGSGPPKDTGLHRYIFLLYKQPGKITYDEPRISNRDTCNKERYRAFAQKYNLGNPVAGNFYQAQYDDYVPNMRTPLEESMLYGAFR</sequence>
<keyword evidence="1" id="KW-0732">Signal</keyword>